<sequence length="240" mass="27600">MAGASGSSLEQILRAAGGRRVAYDSPSAGCRSQMIISHQHRFIFAAIPKTGTHSVRQALREHMSEEDLEQVGLFVNKRFPFEELASIKHGHITLDQIRPFVGEEAFTSYLKFAFVRNPFDRFVSYCAFMTRANDAFNQKPQAVMRHILFEARPMQHILFVPQHTFVTDRDGRMLADMVGRVEEMQASYDSLCARIGIPSRSLEQVNSSRRGSYRDYYDQQLIDGVAELYRRDLELFDYQF</sequence>
<evidence type="ECO:0000256" key="4">
    <source>
        <dbReference type="ARBA" id="ARBA00022989"/>
    </source>
</evidence>
<dbReference type="Proteomes" id="UP001267878">
    <property type="component" value="Unassembled WGS sequence"/>
</dbReference>
<evidence type="ECO:0000256" key="2">
    <source>
        <dbReference type="ARBA" id="ARBA00022679"/>
    </source>
</evidence>
<dbReference type="InterPro" id="IPR005331">
    <property type="entry name" value="Sulfotransferase"/>
</dbReference>
<evidence type="ECO:0000256" key="7">
    <source>
        <dbReference type="ARBA" id="ARBA00023180"/>
    </source>
</evidence>
<gene>
    <name evidence="8" type="ORF">J2X04_000290</name>
</gene>
<keyword evidence="2" id="KW-0808">Transferase</keyword>
<dbReference type="InterPro" id="IPR018011">
    <property type="entry name" value="Carb_sulfotrans_8-10"/>
</dbReference>
<proteinExistence type="predicted"/>
<name>A0ABU1VKW6_9GAMM</name>
<reference evidence="8 9" key="1">
    <citation type="submission" date="2023-07" db="EMBL/GenBank/DDBJ databases">
        <title>Sorghum-associated microbial communities from plants grown in Nebraska, USA.</title>
        <authorList>
            <person name="Schachtman D."/>
        </authorList>
    </citation>
    <scope>NUCLEOTIDE SEQUENCE [LARGE SCALE GENOMIC DNA]</scope>
    <source>
        <strain evidence="8 9">BE187</strain>
    </source>
</reference>
<keyword evidence="6" id="KW-0472">Membrane</keyword>
<evidence type="ECO:0000256" key="3">
    <source>
        <dbReference type="ARBA" id="ARBA00022692"/>
    </source>
</evidence>
<evidence type="ECO:0000256" key="1">
    <source>
        <dbReference type="ARBA" id="ARBA00004323"/>
    </source>
</evidence>
<dbReference type="SUPFAM" id="SSF52540">
    <property type="entry name" value="P-loop containing nucleoside triphosphate hydrolases"/>
    <property type="match status" value="1"/>
</dbReference>
<dbReference type="Pfam" id="PF03567">
    <property type="entry name" value="Sulfotransfer_2"/>
    <property type="match status" value="1"/>
</dbReference>
<dbReference type="RefSeq" id="WP_310051283.1">
    <property type="nucleotide sequence ID" value="NZ_JAVDVW010000001.1"/>
</dbReference>
<keyword evidence="4" id="KW-1133">Transmembrane helix</keyword>
<keyword evidence="3" id="KW-0812">Transmembrane</keyword>
<protein>
    <recommendedName>
        <fullName evidence="10">Sulfotransferase</fullName>
    </recommendedName>
</protein>
<evidence type="ECO:0000256" key="5">
    <source>
        <dbReference type="ARBA" id="ARBA00023034"/>
    </source>
</evidence>
<evidence type="ECO:0000313" key="9">
    <source>
        <dbReference type="Proteomes" id="UP001267878"/>
    </source>
</evidence>
<dbReference type="InterPro" id="IPR027417">
    <property type="entry name" value="P-loop_NTPase"/>
</dbReference>
<accession>A0ABU1VKW6</accession>
<dbReference type="PANTHER" id="PTHR12137">
    <property type="entry name" value="CARBOHYDRATE SULFOTRANSFERASE"/>
    <property type="match status" value="1"/>
</dbReference>
<dbReference type="Gene3D" id="3.40.50.300">
    <property type="entry name" value="P-loop containing nucleotide triphosphate hydrolases"/>
    <property type="match status" value="1"/>
</dbReference>
<comment type="caution">
    <text evidence="8">The sequence shown here is derived from an EMBL/GenBank/DDBJ whole genome shotgun (WGS) entry which is preliminary data.</text>
</comment>
<comment type="subcellular location">
    <subcellularLocation>
        <location evidence="1">Golgi apparatus membrane</location>
        <topology evidence="1">Single-pass type II membrane protein</topology>
    </subcellularLocation>
</comment>
<keyword evidence="5" id="KW-0333">Golgi apparatus</keyword>
<evidence type="ECO:0000256" key="6">
    <source>
        <dbReference type="ARBA" id="ARBA00023136"/>
    </source>
</evidence>
<keyword evidence="9" id="KW-1185">Reference proteome</keyword>
<evidence type="ECO:0000313" key="8">
    <source>
        <dbReference type="EMBL" id="MDR7097943.1"/>
    </source>
</evidence>
<dbReference type="EMBL" id="JAVDVW010000001">
    <property type="protein sequence ID" value="MDR7097943.1"/>
    <property type="molecule type" value="Genomic_DNA"/>
</dbReference>
<dbReference type="PANTHER" id="PTHR12137:SF54">
    <property type="entry name" value="CARBOHYDRATE SULFOTRANSFERASE"/>
    <property type="match status" value="1"/>
</dbReference>
<evidence type="ECO:0008006" key="10">
    <source>
        <dbReference type="Google" id="ProtNLM"/>
    </source>
</evidence>
<keyword evidence="7" id="KW-0325">Glycoprotein</keyword>
<organism evidence="8 9">
    <name type="scientific">Agrilutibacter niabensis</name>
    <dbReference type="NCBI Taxonomy" id="380628"/>
    <lineage>
        <taxon>Bacteria</taxon>
        <taxon>Pseudomonadati</taxon>
        <taxon>Pseudomonadota</taxon>
        <taxon>Gammaproteobacteria</taxon>
        <taxon>Lysobacterales</taxon>
        <taxon>Lysobacteraceae</taxon>
        <taxon>Agrilutibacter</taxon>
    </lineage>
</organism>